<organism evidence="1 2">
    <name type="scientific">Klebsormidium nitens</name>
    <name type="common">Green alga</name>
    <name type="synonym">Ulothrix nitens</name>
    <dbReference type="NCBI Taxonomy" id="105231"/>
    <lineage>
        <taxon>Eukaryota</taxon>
        <taxon>Viridiplantae</taxon>
        <taxon>Streptophyta</taxon>
        <taxon>Klebsormidiophyceae</taxon>
        <taxon>Klebsormidiales</taxon>
        <taxon>Klebsormidiaceae</taxon>
        <taxon>Klebsormidium</taxon>
    </lineage>
</organism>
<evidence type="ECO:0000313" key="1">
    <source>
        <dbReference type="EMBL" id="GAQ91696.1"/>
    </source>
</evidence>
<dbReference type="Proteomes" id="UP000054558">
    <property type="component" value="Unassembled WGS sequence"/>
</dbReference>
<name>A0A1Y1ISE9_KLENI</name>
<gene>
    <name evidence="1" type="ORF">KFL_008360040</name>
</gene>
<dbReference type="OrthoDB" id="2138681at2759"/>
<sequence>MVNVVNRRCFCQRGIPSFGLKDGLPTHCAECKTEAMEDVVHKKCLNGCGTIVKNRNKGYCLRCFVFLYPDEKVSRNYKIKEKQFVDYIKAAGVLPDTAEVTFDKRLQGGCSPRRPDIFVDVYSHTVHSECDEGQHSVGNYSCDNKRLMELFQDAGNRPQVQLRFNPDSFTSADGTKHPSCFKYNKTGLPVIRDQTTWEARMNVYLERLKHHLTHVPDQEVTVEHLFYDGFDYRSEDMSGKAGRKRKHAPNAERLVHHKLIPYKYTISTSRELFVNTPPSDEIQKLFEWAAALVNHPDKLREYASIHNITPEGDSAKRWVRTKHATYDSDDD</sequence>
<keyword evidence="2" id="KW-1185">Reference proteome</keyword>
<dbReference type="AlphaFoldDB" id="A0A1Y1ISE9"/>
<reference evidence="1 2" key="1">
    <citation type="journal article" date="2014" name="Nat. Commun.">
        <title>Klebsormidium flaccidum genome reveals primary factors for plant terrestrial adaptation.</title>
        <authorList>
            <person name="Hori K."/>
            <person name="Maruyama F."/>
            <person name="Fujisawa T."/>
            <person name="Togashi T."/>
            <person name="Yamamoto N."/>
            <person name="Seo M."/>
            <person name="Sato S."/>
            <person name="Yamada T."/>
            <person name="Mori H."/>
            <person name="Tajima N."/>
            <person name="Moriyama T."/>
            <person name="Ikeuchi M."/>
            <person name="Watanabe M."/>
            <person name="Wada H."/>
            <person name="Kobayashi K."/>
            <person name="Saito M."/>
            <person name="Masuda T."/>
            <person name="Sasaki-Sekimoto Y."/>
            <person name="Mashiguchi K."/>
            <person name="Awai K."/>
            <person name="Shimojima M."/>
            <person name="Masuda S."/>
            <person name="Iwai M."/>
            <person name="Nobusawa T."/>
            <person name="Narise T."/>
            <person name="Kondo S."/>
            <person name="Saito H."/>
            <person name="Sato R."/>
            <person name="Murakawa M."/>
            <person name="Ihara Y."/>
            <person name="Oshima-Yamada Y."/>
            <person name="Ohtaka K."/>
            <person name="Satoh M."/>
            <person name="Sonobe K."/>
            <person name="Ishii M."/>
            <person name="Ohtani R."/>
            <person name="Kanamori-Sato M."/>
            <person name="Honoki R."/>
            <person name="Miyazaki D."/>
            <person name="Mochizuki H."/>
            <person name="Umetsu J."/>
            <person name="Higashi K."/>
            <person name="Shibata D."/>
            <person name="Kamiya Y."/>
            <person name="Sato N."/>
            <person name="Nakamura Y."/>
            <person name="Tabata S."/>
            <person name="Ida S."/>
            <person name="Kurokawa K."/>
            <person name="Ohta H."/>
        </authorList>
    </citation>
    <scope>NUCLEOTIDE SEQUENCE [LARGE SCALE GENOMIC DNA]</scope>
    <source>
        <strain evidence="1 2">NIES-2285</strain>
    </source>
</reference>
<proteinExistence type="predicted"/>
<dbReference type="EMBL" id="DF237785">
    <property type="protein sequence ID" value="GAQ91696.1"/>
    <property type="molecule type" value="Genomic_DNA"/>
</dbReference>
<protein>
    <submittedName>
        <fullName evidence="1">Uncharacterized protein</fullName>
    </submittedName>
</protein>
<accession>A0A1Y1ISE9</accession>
<evidence type="ECO:0000313" key="2">
    <source>
        <dbReference type="Proteomes" id="UP000054558"/>
    </source>
</evidence>